<feature type="compositionally biased region" description="Basic residues" evidence="1">
    <location>
        <begin position="1"/>
        <end position="10"/>
    </location>
</feature>
<sequence length="185" mass="20566">MGLFNRRKKKPADEPLPNARQEWKDEIPWGTVYGGRELDLPAPLEIASAPALAQWFVDVFAGETDVTLDYSVRSLEDVDSILAEFEERGSERTAEVTACAGFYAGEVFVRNHGFRWHAPEENPLMQEFDAPRALGFAISAPGDDAQSNIVNKAFKRVENGDEDSLAFFGRFLLADLRSTPEPDAS</sequence>
<reference evidence="2" key="1">
    <citation type="submission" date="2024-06" db="EMBL/GenBank/DDBJ databases">
        <title>Draft genome sequence of Microbacterium sp. strain A8/3-1, isolated from Oxytropis tragacanthoides Fisch. ex DC. Root nodules in the Altai region of Russia.</title>
        <authorList>
            <person name="Sazanova A."/>
            <person name="Guro P."/>
            <person name="Kuznetsova I."/>
            <person name="Belimov A."/>
            <person name="Safronova V."/>
        </authorList>
    </citation>
    <scope>NUCLEOTIDE SEQUENCE</scope>
    <source>
        <strain evidence="2">A8/3-1</strain>
    </source>
</reference>
<dbReference type="AlphaFoldDB" id="A0AAU7VVC7"/>
<proteinExistence type="predicted"/>
<protein>
    <submittedName>
        <fullName evidence="2">Uncharacterized protein</fullName>
    </submittedName>
</protein>
<dbReference type="EMBL" id="CP158357">
    <property type="protein sequence ID" value="XBX78147.1"/>
    <property type="molecule type" value="Genomic_DNA"/>
</dbReference>
<dbReference type="RefSeq" id="WP_350351477.1">
    <property type="nucleotide sequence ID" value="NZ_CP158357.1"/>
</dbReference>
<evidence type="ECO:0000313" key="2">
    <source>
        <dbReference type="EMBL" id="XBX78147.1"/>
    </source>
</evidence>
<accession>A0AAU7VVC7</accession>
<evidence type="ECO:0000256" key="1">
    <source>
        <dbReference type="SAM" id="MobiDB-lite"/>
    </source>
</evidence>
<organism evidence="2">
    <name type="scientific">Microbacterium sp. A8/3-1</name>
    <dbReference type="NCBI Taxonomy" id="3160749"/>
    <lineage>
        <taxon>Bacteria</taxon>
        <taxon>Bacillati</taxon>
        <taxon>Actinomycetota</taxon>
        <taxon>Actinomycetes</taxon>
        <taxon>Micrococcales</taxon>
        <taxon>Microbacteriaceae</taxon>
        <taxon>Microbacterium</taxon>
    </lineage>
</organism>
<gene>
    <name evidence="2" type="ORF">ABS642_19870</name>
</gene>
<name>A0AAU7VVC7_9MICO</name>
<feature type="region of interest" description="Disordered" evidence="1">
    <location>
        <begin position="1"/>
        <end position="21"/>
    </location>
</feature>